<keyword evidence="1" id="KW-0880">Kelch repeat</keyword>
<evidence type="ECO:0000256" key="3">
    <source>
        <dbReference type="SAM" id="SignalP"/>
    </source>
</evidence>
<dbReference type="AlphaFoldDB" id="A0A518CT50"/>
<accession>A0A518CT50</accession>
<dbReference type="InterPro" id="IPR015915">
    <property type="entry name" value="Kelch-typ_b-propeller"/>
</dbReference>
<gene>
    <name evidence="4" type="primary">nanM_2</name>
    <name evidence="4" type="ORF">Pla110_41510</name>
</gene>
<dbReference type="KEGG" id="plon:Pla110_41510"/>
<dbReference type="SUPFAM" id="SSF117281">
    <property type="entry name" value="Kelch motif"/>
    <property type="match status" value="1"/>
</dbReference>
<proteinExistence type="predicted"/>
<keyword evidence="4" id="KW-0413">Isomerase</keyword>
<feature type="chain" id="PRO_5021820230" evidence="3">
    <location>
        <begin position="33"/>
        <end position="344"/>
    </location>
</feature>
<dbReference type="PANTHER" id="PTHR24412">
    <property type="entry name" value="KELCH PROTEIN"/>
    <property type="match status" value="1"/>
</dbReference>
<dbReference type="GO" id="GO:0016853">
    <property type="term" value="F:isomerase activity"/>
    <property type="evidence" value="ECO:0007669"/>
    <property type="project" value="UniProtKB-KW"/>
</dbReference>
<dbReference type="Proteomes" id="UP000317178">
    <property type="component" value="Chromosome"/>
</dbReference>
<dbReference type="Pfam" id="PF01344">
    <property type="entry name" value="Kelch_1"/>
    <property type="match status" value="1"/>
</dbReference>
<dbReference type="EC" id="5.1.3.24" evidence="4"/>
<protein>
    <submittedName>
        <fullName evidence="4">N-acetylneuraminate epimerase</fullName>
        <ecNumber evidence="4">5.1.3.24</ecNumber>
    </submittedName>
</protein>
<evidence type="ECO:0000313" key="4">
    <source>
        <dbReference type="EMBL" id="QDU82396.1"/>
    </source>
</evidence>
<keyword evidence="2" id="KW-0677">Repeat</keyword>
<name>A0A518CT50_9PLAN</name>
<evidence type="ECO:0000256" key="1">
    <source>
        <dbReference type="ARBA" id="ARBA00022441"/>
    </source>
</evidence>
<dbReference type="Gene3D" id="2.120.10.80">
    <property type="entry name" value="Kelch-type beta propeller"/>
    <property type="match status" value="2"/>
</dbReference>
<feature type="signal peptide" evidence="3">
    <location>
        <begin position="1"/>
        <end position="32"/>
    </location>
</feature>
<organism evidence="4 5">
    <name type="scientific">Polystyrenella longa</name>
    <dbReference type="NCBI Taxonomy" id="2528007"/>
    <lineage>
        <taxon>Bacteria</taxon>
        <taxon>Pseudomonadati</taxon>
        <taxon>Planctomycetota</taxon>
        <taxon>Planctomycetia</taxon>
        <taxon>Planctomycetales</taxon>
        <taxon>Planctomycetaceae</taxon>
        <taxon>Polystyrenella</taxon>
    </lineage>
</organism>
<reference evidence="4 5" key="1">
    <citation type="submission" date="2019-02" db="EMBL/GenBank/DDBJ databases">
        <title>Deep-cultivation of Planctomycetes and their phenomic and genomic characterization uncovers novel biology.</title>
        <authorList>
            <person name="Wiegand S."/>
            <person name="Jogler M."/>
            <person name="Boedeker C."/>
            <person name="Pinto D."/>
            <person name="Vollmers J."/>
            <person name="Rivas-Marin E."/>
            <person name="Kohn T."/>
            <person name="Peeters S.H."/>
            <person name="Heuer A."/>
            <person name="Rast P."/>
            <person name="Oberbeckmann S."/>
            <person name="Bunk B."/>
            <person name="Jeske O."/>
            <person name="Meyerdierks A."/>
            <person name="Storesund J.E."/>
            <person name="Kallscheuer N."/>
            <person name="Luecker S."/>
            <person name="Lage O.M."/>
            <person name="Pohl T."/>
            <person name="Merkel B.J."/>
            <person name="Hornburger P."/>
            <person name="Mueller R.-W."/>
            <person name="Bruemmer F."/>
            <person name="Labrenz M."/>
            <person name="Spormann A.M."/>
            <person name="Op den Camp H."/>
            <person name="Overmann J."/>
            <person name="Amann R."/>
            <person name="Jetten M.S.M."/>
            <person name="Mascher T."/>
            <person name="Medema M.H."/>
            <person name="Devos D.P."/>
            <person name="Kaster A.-K."/>
            <person name="Ovreas L."/>
            <person name="Rohde M."/>
            <person name="Galperin M.Y."/>
            <person name="Jogler C."/>
        </authorList>
    </citation>
    <scope>NUCLEOTIDE SEQUENCE [LARGE SCALE GENOMIC DNA]</scope>
    <source>
        <strain evidence="4 5">Pla110</strain>
    </source>
</reference>
<dbReference type="InterPro" id="IPR006652">
    <property type="entry name" value="Kelch_1"/>
</dbReference>
<dbReference type="PANTHER" id="PTHR24412:SF489">
    <property type="entry name" value="RING FINGER DOMAIN AND KELCH REPEAT-CONTAINING PROTEIN DDB_G0271372"/>
    <property type="match status" value="1"/>
</dbReference>
<evidence type="ECO:0000313" key="5">
    <source>
        <dbReference type="Proteomes" id="UP000317178"/>
    </source>
</evidence>
<dbReference type="SMART" id="SM00612">
    <property type="entry name" value="Kelch"/>
    <property type="match status" value="3"/>
</dbReference>
<evidence type="ECO:0000256" key="2">
    <source>
        <dbReference type="ARBA" id="ARBA00022737"/>
    </source>
</evidence>
<dbReference type="OrthoDB" id="232651at2"/>
<sequence precursor="true">MKQLHILDLKRPLSFSLMVASAVISGSLSLQAESRTMTLPEIPEAVTSFGAAVEGETLYIYGGHMGVAHGYSVDDQSDKLFSLSLNNPTEWQELPSGPRLQGLAMVAHNGSLYRLGGFSAMNEETEAHDLVSSAECARFDLKSKSWEPLPALPEPRSSFDAVVHNDVIYVLGGWAMYGKDKGDESKWHDTALQLDLNQQPLEWKEMPAPPFQRRALSAAALGNKIYAIGGMKPEGGPTREVDVFDLETQTWSKGPELPGEKGMEGFGNSGFSVGGDLFCSTISGSLYQLAQNGSEWTKTQDLPNKRFFHRMVPYQDNSLLFVGGASMEDGKVLAVDHVLVPEKK</sequence>
<keyword evidence="3" id="KW-0732">Signal</keyword>
<dbReference type="EMBL" id="CP036281">
    <property type="protein sequence ID" value="QDU82396.1"/>
    <property type="molecule type" value="Genomic_DNA"/>
</dbReference>
<keyword evidence="5" id="KW-1185">Reference proteome</keyword>
<dbReference type="RefSeq" id="WP_144998551.1">
    <property type="nucleotide sequence ID" value="NZ_CP036281.1"/>
</dbReference>